<dbReference type="Pfam" id="PF08845">
    <property type="entry name" value="SymE_toxin"/>
    <property type="match status" value="1"/>
</dbReference>
<reference evidence="2 3" key="1">
    <citation type="submission" date="2019-10" db="EMBL/GenBank/DDBJ databases">
        <title>Draft Genome Sequence of Cytophagaceae sp. SJW1-29.</title>
        <authorList>
            <person name="Choi A."/>
        </authorList>
    </citation>
    <scope>NUCLEOTIDE SEQUENCE [LARGE SCALE GENOMIC DNA]</scope>
    <source>
        <strain evidence="2 3">SJW1-29</strain>
    </source>
</reference>
<organism evidence="2 3">
    <name type="scientific">Salmonirosea aquatica</name>
    <dbReference type="NCBI Taxonomy" id="2654236"/>
    <lineage>
        <taxon>Bacteria</taxon>
        <taxon>Pseudomonadati</taxon>
        <taxon>Bacteroidota</taxon>
        <taxon>Cytophagia</taxon>
        <taxon>Cytophagales</taxon>
        <taxon>Spirosomataceae</taxon>
        <taxon>Salmonirosea</taxon>
    </lineage>
</organism>
<dbReference type="EMBL" id="WHLY01000002">
    <property type="protein sequence ID" value="MPR36927.1"/>
    <property type="molecule type" value="Genomic_DNA"/>
</dbReference>
<dbReference type="Proteomes" id="UP000479293">
    <property type="component" value="Unassembled WGS sequence"/>
</dbReference>
<feature type="domain" description="Toxin SymE-like" evidence="1">
    <location>
        <begin position="7"/>
        <end position="60"/>
    </location>
</feature>
<name>A0A7C9FFP0_9BACT</name>
<keyword evidence="3" id="KW-1185">Reference proteome</keyword>
<protein>
    <submittedName>
        <fullName evidence="2">Type I addiction module toxin, SymE family</fullName>
    </submittedName>
</protein>
<dbReference type="GO" id="GO:0003723">
    <property type="term" value="F:RNA binding"/>
    <property type="evidence" value="ECO:0007669"/>
    <property type="project" value="InterPro"/>
</dbReference>
<evidence type="ECO:0000259" key="1">
    <source>
        <dbReference type="Pfam" id="PF08845"/>
    </source>
</evidence>
<evidence type="ECO:0000313" key="3">
    <source>
        <dbReference type="Proteomes" id="UP000479293"/>
    </source>
</evidence>
<dbReference type="InterPro" id="IPR014944">
    <property type="entry name" value="Toxin_SymE-like"/>
</dbReference>
<gene>
    <name evidence="2" type="ORF">GBK04_27240</name>
</gene>
<sequence>MAKIQKNRALRIGYRVRRNVFRQVKRVPEIKLMGNWLEAAGFAIGEGVEIMVQPGKIIIKNG</sequence>
<proteinExistence type="predicted"/>
<dbReference type="AlphaFoldDB" id="A0A7C9FFP0"/>
<dbReference type="GO" id="GO:0016788">
    <property type="term" value="F:hydrolase activity, acting on ester bonds"/>
    <property type="evidence" value="ECO:0007669"/>
    <property type="project" value="InterPro"/>
</dbReference>
<dbReference type="RefSeq" id="WP_152765252.1">
    <property type="nucleotide sequence ID" value="NZ_WHLY01000002.1"/>
</dbReference>
<dbReference type="GO" id="GO:0016070">
    <property type="term" value="P:RNA metabolic process"/>
    <property type="evidence" value="ECO:0007669"/>
    <property type="project" value="InterPro"/>
</dbReference>
<comment type="caution">
    <text evidence="2">The sequence shown here is derived from an EMBL/GenBank/DDBJ whole genome shotgun (WGS) entry which is preliminary data.</text>
</comment>
<evidence type="ECO:0000313" key="2">
    <source>
        <dbReference type="EMBL" id="MPR36927.1"/>
    </source>
</evidence>
<dbReference type="GO" id="GO:0005737">
    <property type="term" value="C:cytoplasm"/>
    <property type="evidence" value="ECO:0007669"/>
    <property type="project" value="InterPro"/>
</dbReference>
<accession>A0A7C9FFP0</accession>